<feature type="compositionally biased region" description="Low complexity" evidence="6">
    <location>
        <begin position="509"/>
        <end position="548"/>
    </location>
</feature>
<evidence type="ECO:0000313" key="9">
    <source>
        <dbReference type="EMBL" id="KAL0841276.1"/>
    </source>
</evidence>
<dbReference type="PANTHER" id="PTHR23301:SF0">
    <property type="entry name" value="CHITIN-BINDING TYPE-2 DOMAIN-CONTAINING PROTEIN-RELATED"/>
    <property type="match status" value="1"/>
</dbReference>
<feature type="region of interest" description="Disordered" evidence="6">
    <location>
        <begin position="132"/>
        <end position="152"/>
    </location>
</feature>
<feature type="domain" description="Chitin-binding type-2" evidence="8">
    <location>
        <begin position="959"/>
        <end position="1020"/>
    </location>
</feature>
<dbReference type="PROSITE" id="PS50940">
    <property type="entry name" value="CHIT_BIND_II"/>
    <property type="match status" value="14"/>
</dbReference>
<feature type="compositionally biased region" description="Polar residues" evidence="6">
    <location>
        <begin position="918"/>
        <end position="935"/>
    </location>
</feature>
<feature type="compositionally biased region" description="Basic and acidic residues" evidence="6">
    <location>
        <begin position="1041"/>
        <end position="1053"/>
    </location>
</feature>
<keyword evidence="4" id="KW-1015">Disulfide bond</keyword>
<feature type="region of interest" description="Disordered" evidence="6">
    <location>
        <begin position="1554"/>
        <end position="1843"/>
    </location>
</feature>
<feature type="region of interest" description="Disordered" evidence="6">
    <location>
        <begin position="1341"/>
        <end position="1383"/>
    </location>
</feature>
<feature type="compositionally biased region" description="Low complexity" evidence="6">
    <location>
        <begin position="1227"/>
        <end position="1261"/>
    </location>
</feature>
<feature type="compositionally biased region" description="Polar residues" evidence="6">
    <location>
        <begin position="821"/>
        <end position="848"/>
    </location>
</feature>
<feature type="domain" description="Chitin-binding type-2" evidence="8">
    <location>
        <begin position="237"/>
        <end position="299"/>
    </location>
</feature>
<keyword evidence="2 7" id="KW-0732">Signal</keyword>
<feature type="signal peptide" evidence="7">
    <location>
        <begin position="1"/>
        <end position="20"/>
    </location>
</feature>
<evidence type="ECO:0000256" key="6">
    <source>
        <dbReference type="SAM" id="MobiDB-lite"/>
    </source>
</evidence>
<keyword evidence="5" id="KW-0325">Glycoprotein</keyword>
<feature type="region of interest" description="Disordered" evidence="6">
    <location>
        <begin position="792"/>
        <end position="848"/>
    </location>
</feature>
<feature type="compositionally biased region" description="Polar residues" evidence="6">
    <location>
        <begin position="1341"/>
        <end position="1356"/>
    </location>
</feature>
<feature type="domain" description="Chitin-binding type-2" evidence="8">
    <location>
        <begin position="52"/>
        <end position="114"/>
    </location>
</feature>
<evidence type="ECO:0000256" key="7">
    <source>
        <dbReference type="SAM" id="SignalP"/>
    </source>
</evidence>
<feature type="domain" description="Chitin-binding type-2" evidence="8">
    <location>
        <begin position="844"/>
        <end position="904"/>
    </location>
</feature>
<comment type="caution">
    <text evidence="9">The sequence shown here is derived from an EMBL/GenBank/DDBJ whole genome shotgun (WGS) entry which is preliminary data.</text>
</comment>
<feature type="region of interest" description="Disordered" evidence="6">
    <location>
        <begin position="306"/>
        <end position="332"/>
    </location>
</feature>
<sequence>MGLKLAGFLLPLLLVLPVRTDLSTNATLSEGTRVPRASRRVVRLYSGTRPKPIVCLGEGFQADPTDCSIFHRCMKNGNGRYVSFKFQCGPGTIYDTDKEICNHPQSTKRTECGASNHVPSVEVPFDNEISREVPSPLSTMYPESTEKTTTRRLDTSSFASKYPGITTSLLNSNPVLTTLNSLFIQQKQTKSPKASSIKREATASSYSTTPLSMSPQKMFSTTAKVDFQNSAYSSLSGDICTTNGFMGDSENCRKFYRCISNQRGGFIRYEFLCTDPTIWDDDKQACNHVWAVKRRRCGRGSLVDENHEIRKNNQQPLPESTSTTKTTSLPKQSQLQINYGSKITQSQTQISHGAVIQNQTQINFGNGNKNVKPGVVQNQTQISHGDALSQTQTQINYGDEAVQTQLQIDHSKESSQAQTQVSQLSSTTKTTQFNEYQPVPSISFNNGCTESGFIGDSEDCKKFYRCVDNGRGSFTRYEFSCGEGTVWDSKIEACNHAWAVKECGGKSPSESTTQSSIKTTQSTTKVSESLSTLSTTTTTTQSYNSSTETESEDDNDIPYGNQPSSPSTNKPTEQVTSGNKEPQSSGDNKCRSSGFMGDNKDCKKFYRCVDNGNGGYTQYEFTCGEGTVWDQRIEACNHVWAVEKCGGNANVDNQTEKSTTANVIHTTTTQTTSQIPLQNDDYDTGYGQQSLHDEPSSTITTTTIKSTTTTLQSISSSETSVGNTCTSSGFMGDNVDCKKFYRCVDNGNGGYTRYEFSCGEGTVWDPKIQACNHAWAVEKCGGNSEEDINKVETTTRKQDEVSEASSTQAYEPDDNNDPGYGQQSQEPQPVSSTTSHQEGQISETNECKTSGFMGDSNDCKKFYRCVDNGDGTFTRFEFSCGEGTVWDSKIDTCNHAWAVEKCGGTSTSSTSSPSSPTQLNNEGNSGSYPIQSDEYSTQTTLSAATSTTTTTTTTSSNTANICKNSGFMGDTQDCKKFYRCVDDGHGGYTRYEFGCGEGTVWDQSIEACNHVWAVSGRCSGSGNYNDSSDIQPTTQTLTTSSEKESQDQDDKPTTQKTSTSTGITSKPSSYKCSQEGFYGDPYDCKKFYRCVSNGKGDFTKYEFTCGDGTIWDQEILACNHENVNNKCSGSNVNHSATTAMPQLESGSSDTTQQSQTTSPRPGATSTVSGSDQCIMEGFFANTNDCKKFYRCVDNGKDGFTKYDFTCGEGTVWVQEIQACDYENDISSCSSKDSSSKPQTTEELQSTTQSSSTSQATTASQSLDKEDDEYPSASSSEPPKTDENCTSEGFFGNKNDCTRFYRCVDNGQGGYTKYDFTCGEGTAWDSNIQTCNHINEVESCQKTNEQSQSKPSQDEGASQTTESTSTTKETSSSESSPSCSSTDKCEQEGYFGNTKDCTMFYRCVDNGKGSYTKYDFTCGEGTIWDQDITTCNHPQDVTNPSCKNCGDGQSSSENSSATESSSSASSSSTDSQSSQGTTESSNQGSNCSQDSSTKKPGSQKVKCEKAGFYADPDDCKKFYRCVDWDGDGKRFSVYHFDCGEGTIWDPQLETCNHEDSVYPPRDCSGTQSQSGNGTQETTSSSSTTTTTEKSTTPEQNTTTESTTTTQSSTEESTTQQSSSSSEQTTQQSTTTEKTTTQEPSTSEQTTTEQTTTTTQQSTSSEKTTTQQSTTSEKTTTQPTTSEQTTTEQTTTSQQQTTQETTTSQQTSTQQTTSSEQTTTEQTITSEQTTTQQSTTSELTTQQTVTSEQTTQSSSSEQTTTQQSSTTEDSTTDSTTAEQQSTTTEQSSTTTEQNTTEQQATTEQEKTTTEGSTTTTESSESTTTESSQGTTSQETSSSEKDCPETEDDQYLFVCPTSFRRHPKYCNMFYQCTEDNDSHDVKIAMFKCPNNTIYDESKTQCVEEDKADKKCDGQTAQRHIVKRLNSNFKEPIEASRSKHTCTTAGYYPFEPDTECSGIFLKCQTTKSGKLRGYVYRCPEGYTYWSISKRCEKNQYMKGCKQSDRSWRDRWEIPIEKKNIAK</sequence>
<feature type="region of interest" description="Disordered" evidence="6">
    <location>
        <begin position="1227"/>
        <end position="1284"/>
    </location>
</feature>
<dbReference type="InterPro" id="IPR002557">
    <property type="entry name" value="Chitin-bd_dom"/>
</dbReference>
<feature type="compositionally biased region" description="Low complexity" evidence="6">
    <location>
        <begin position="1563"/>
        <end position="1800"/>
    </location>
</feature>
<feature type="region of interest" description="Disordered" evidence="6">
    <location>
        <begin position="503"/>
        <end position="592"/>
    </location>
</feature>
<feature type="chain" id="PRO_5044885117" description="Chitin-binding type-2 domain-containing protein" evidence="7">
    <location>
        <begin position="21"/>
        <end position="2018"/>
    </location>
</feature>
<feature type="region of interest" description="Disordered" evidence="6">
    <location>
        <begin position="1448"/>
        <end position="1497"/>
    </location>
</feature>
<keyword evidence="3" id="KW-0677">Repeat</keyword>
<feature type="compositionally biased region" description="Low complexity" evidence="6">
    <location>
        <begin position="905"/>
        <end position="917"/>
    </location>
</feature>
<evidence type="ECO:0000256" key="4">
    <source>
        <dbReference type="ARBA" id="ARBA00023157"/>
    </source>
</evidence>
<feature type="compositionally biased region" description="Polar residues" evidence="6">
    <location>
        <begin position="561"/>
        <end position="587"/>
    </location>
</feature>
<proteinExistence type="predicted"/>
<evidence type="ECO:0000256" key="3">
    <source>
        <dbReference type="ARBA" id="ARBA00022737"/>
    </source>
</evidence>
<dbReference type="Gene3D" id="2.170.140.10">
    <property type="entry name" value="Chitin binding domain"/>
    <property type="match status" value="13"/>
</dbReference>
<feature type="compositionally biased region" description="Polar residues" evidence="6">
    <location>
        <begin position="1485"/>
        <end position="1495"/>
    </location>
</feature>
<feature type="domain" description="Chitin-binding type-2" evidence="8">
    <location>
        <begin position="1499"/>
        <end position="1564"/>
    </location>
</feature>
<dbReference type="Proteomes" id="UP001549921">
    <property type="component" value="Unassembled WGS sequence"/>
</dbReference>
<accession>A0ABD0TDY5</accession>
<dbReference type="SUPFAM" id="SSF57625">
    <property type="entry name" value="Invertebrate chitin-binding proteins"/>
    <property type="match status" value="13"/>
</dbReference>
<feature type="domain" description="Chitin-binding type-2" evidence="8">
    <location>
        <begin position="1935"/>
        <end position="1998"/>
    </location>
</feature>
<evidence type="ECO:0000256" key="1">
    <source>
        <dbReference type="ARBA" id="ARBA00022669"/>
    </source>
</evidence>
<evidence type="ECO:0000259" key="8">
    <source>
        <dbReference type="PROSITE" id="PS50940"/>
    </source>
</evidence>
<feature type="domain" description="Chitin-binding type-2" evidence="8">
    <location>
        <begin position="1170"/>
        <end position="1230"/>
    </location>
</feature>
<feature type="compositionally biased region" description="Low complexity" evidence="6">
    <location>
        <begin position="1807"/>
        <end position="1834"/>
    </location>
</feature>
<feature type="domain" description="Chitin-binding type-2" evidence="8">
    <location>
        <begin position="722"/>
        <end position="782"/>
    </location>
</feature>
<keyword evidence="1" id="KW-0147">Chitin-binding</keyword>
<evidence type="ECO:0000256" key="2">
    <source>
        <dbReference type="ARBA" id="ARBA00022729"/>
    </source>
</evidence>
<organism evidence="9 10">
    <name type="scientific">Loxostege sticticalis</name>
    <name type="common">Beet webworm moth</name>
    <dbReference type="NCBI Taxonomy" id="481309"/>
    <lineage>
        <taxon>Eukaryota</taxon>
        <taxon>Metazoa</taxon>
        <taxon>Ecdysozoa</taxon>
        <taxon>Arthropoda</taxon>
        <taxon>Hexapoda</taxon>
        <taxon>Insecta</taxon>
        <taxon>Pterygota</taxon>
        <taxon>Neoptera</taxon>
        <taxon>Endopterygota</taxon>
        <taxon>Lepidoptera</taxon>
        <taxon>Glossata</taxon>
        <taxon>Ditrysia</taxon>
        <taxon>Pyraloidea</taxon>
        <taxon>Crambidae</taxon>
        <taxon>Pyraustinae</taxon>
        <taxon>Loxostege</taxon>
    </lineage>
</organism>
<dbReference type="InterPro" id="IPR036508">
    <property type="entry name" value="Chitin-bd_dom_sf"/>
</dbReference>
<evidence type="ECO:0000256" key="5">
    <source>
        <dbReference type="ARBA" id="ARBA00023180"/>
    </source>
</evidence>
<dbReference type="GO" id="GO:0008061">
    <property type="term" value="F:chitin binding"/>
    <property type="evidence" value="ECO:0007669"/>
    <property type="project" value="UniProtKB-KW"/>
</dbReference>
<feature type="region of interest" description="Disordered" evidence="6">
    <location>
        <begin position="904"/>
        <end position="941"/>
    </location>
</feature>
<dbReference type="InterPro" id="IPR051940">
    <property type="entry name" value="Chitin_bind-dev_reg"/>
</dbReference>
<feature type="region of interest" description="Disordered" evidence="6">
    <location>
        <begin position="1024"/>
        <end position="1069"/>
    </location>
</feature>
<evidence type="ECO:0000313" key="10">
    <source>
        <dbReference type="Proteomes" id="UP001549921"/>
    </source>
</evidence>
<dbReference type="Pfam" id="PF01607">
    <property type="entry name" value="CBM_14"/>
    <property type="match status" value="12"/>
</dbReference>
<dbReference type="PANTHER" id="PTHR23301">
    <property type="entry name" value="CHITIN BINDING PERITROPHIN-A"/>
    <property type="match status" value="1"/>
</dbReference>
<gene>
    <name evidence="9" type="ORF">ABMA28_014993</name>
</gene>
<feature type="compositionally biased region" description="Low complexity" evidence="6">
    <location>
        <begin position="1448"/>
        <end position="1484"/>
    </location>
</feature>
<dbReference type="SMART" id="SM00494">
    <property type="entry name" value="ChtBD2"/>
    <property type="match status" value="14"/>
</dbReference>
<dbReference type="FunFam" id="2.170.140.10:FF:000006">
    <property type="entry name" value="Mucin related 89F, isoform B"/>
    <property type="match status" value="9"/>
</dbReference>
<feature type="compositionally biased region" description="Low complexity" evidence="6">
    <location>
        <begin position="1357"/>
        <end position="1381"/>
    </location>
</feature>
<feature type="domain" description="Chitin-binding type-2" evidence="8">
    <location>
        <begin position="1849"/>
        <end position="1910"/>
    </location>
</feature>
<feature type="compositionally biased region" description="Polar residues" evidence="6">
    <location>
        <begin position="1024"/>
        <end position="1040"/>
    </location>
</feature>
<reference evidence="9 10" key="1">
    <citation type="submission" date="2024-06" db="EMBL/GenBank/DDBJ databases">
        <title>A chromosome-level genome assembly of beet webworm, Loxostege sticticalis.</title>
        <authorList>
            <person name="Zhang Y."/>
        </authorList>
    </citation>
    <scope>NUCLEOTIDE SEQUENCE [LARGE SCALE GENOMIC DNA]</scope>
    <source>
        <strain evidence="9">AQ028</strain>
        <tissue evidence="9">Male pupae</tissue>
    </source>
</reference>
<feature type="domain" description="Chitin-binding type-2" evidence="8">
    <location>
        <begin position="1069"/>
        <end position="1129"/>
    </location>
</feature>
<name>A0ABD0TDY5_LOXSC</name>
<feature type="region of interest" description="Disordered" evidence="6">
    <location>
        <begin position="1141"/>
        <end position="1169"/>
    </location>
</feature>
<feature type="domain" description="Chitin-binding type-2" evidence="8">
    <location>
        <begin position="1381"/>
        <end position="1443"/>
    </location>
</feature>
<feature type="compositionally biased region" description="Low complexity" evidence="6">
    <location>
        <begin position="1054"/>
        <end position="1069"/>
    </location>
</feature>
<feature type="compositionally biased region" description="Low complexity" evidence="6">
    <location>
        <begin position="1147"/>
        <end position="1158"/>
    </location>
</feature>
<feature type="domain" description="Chitin-binding type-2" evidence="8">
    <location>
        <begin position="445"/>
        <end position="505"/>
    </location>
</feature>
<protein>
    <recommendedName>
        <fullName evidence="8">Chitin-binding type-2 domain-containing protein</fullName>
    </recommendedName>
</protein>
<dbReference type="EMBL" id="JBEDNZ010000006">
    <property type="protein sequence ID" value="KAL0841276.1"/>
    <property type="molecule type" value="Genomic_DNA"/>
</dbReference>
<feature type="domain" description="Chitin-binding type-2" evidence="8">
    <location>
        <begin position="587"/>
        <end position="647"/>
    </location>
</feature>
<feature type="domain" description="Chitin-binding type-2" evidence="8">
    <location>
        <begin position="1281"/>
        <end position="1341"/>
    </location>
</feature>